<feature type="transmembrane region" description="Helical" evidence="4">
    <location>
        <begin position="218"/>
        <end position="244"/>
    </location>
</feature>
<dbReference type="PANTHER" id="PTHR23523:SF2">
    <property type="entry name" value="2-NITROIMIDAZOLE TRANSPORTER"/>
    <property type="match status" value="1"/>
</dbReference>
<evidence type="ECO:0000313" key="5">
    <source>
        <dbReference type="EMBL" id="TCO74493.1"/>
    </source>
</evidence>
<evidence type="ECO:0000256" key="2">
    <source>
        <dbReference type="ARBA" id="ARBA00022989"/>
    </source>
</evidence>
<reference evidence="5 6" key="1">
    <citation type="submission" date="2019-03" db="EMBL/GenBank/DDBJ databases">
        <title>Genomic Encyclopedia of Type Strains, Phase IV (KMG-IV): sequencing the most valuable type-strain genomes for metagenomic binning, comparative biology and taxonomic classification.</title>
        <authorList>
            <person name="Goeker M."/>
        </authorList>
    </citation>
    <scope>NUCLEOTIDE SEQUENCE [LARGE SCALE GENOMIC DNA]</scope>
    <source>
        <strain evidence="5 6">DSM 23344</strain>
    </source>
</reference>
<feature type="transmembrane region" description="Helical" evidence="4">
    <location>
        <begin position="372"/>
        <end position="393"/>
    </location>
</feature>
<feature type="transmembrane region" description="Helical" evidence="4">
    <location>
        <begin position="21"/>
        <end position="38"/>
    </location>
</feature>
<feature type="transmembrane region" description="Helical" evidence="4">
    <location>
        <begin position="89"/>
        <end position="106"/>
    </location>
</feature>
<dbReference type="GO" id="GO:0022857">
    <property type="term" value="F:transmembrane transporter activity"/>
    <property type="evidence" value="ECO:0007669"/>
    <property type="project" value="InterPro"/>
</dbReference>
<dbReference type="Pfam" id="PF07690">
    <property type="entry name" value="MFS_1"/>
    <property type="match status" value="1"/>
</dbReference>
<feature type="transmembrane region" description="Helical" evidence="4">
    <location>
        <begin position="311"/>
        <end position="332"/>
    </location>
</feature>
<accession>A0A4R2KLE9</accession>
<evidence type="ECO:0000256" key="4">
    <source>
        <dbReference type="SAM" id="Phobius"/>
    </source>
</evidence>
<feature type="transmembrane region" description="Helical" evidence="4">
    <location>
        <begin position="177"/>
        <end position="197"/>
    </location>
</feature>
<sequence>MRPDRPDRTAETRTPPAVPGWLTLLGVLAVAINLRPALTSVAPILGDIQTSTGLRPSIAGLLTTAPVLCLGIFGPLAPWLARRIGSERTIGLFLAVLGTGCMLRATTVPLGLFTGTLMAGAGIGVIGVLLPAILKREFPDQAARLTGSYTLLLCLGAAAAAGLTVPVAAYFDNSWRAGLTVWCLPALLALLVWSPQLRRTAQPRAAGPAPNAIWKDRLAWQVTLFMGLQSSLAYCVFGWLPFILQTRGVSVGDSGITMSISIGAQLLTALGGPLIATAFRDQRPAVLLFMGLTLAGLLGIVYAPLSSSTAWAVVLGLGQGGTFSVALSLIVLRAQDATMTGRLSGMAQSVGYTLAAMGPLMVGTFYDWYGNWNAVAVMFCMIALLGTLAGLGAGRRRFVGG</sequence>
<feature type="transmembrane region" description="Helical" evidence="4">
    <location>
        <begin position="256"/>
        <end position="279"/>
    </location>
</feature>
<feature type="transmembrane region" description="Helical" evidence="4">
    <location>
        <begin position="146"/>
        <end position="171"/>
    </location>
</feature>
<dbReference type="RefSeq" id="WP_117318978.1">
    <property type="nucleotide sequence ID" value="NZ_QQSW01000017.1"/>
</dbReference>
<organism evidence="5 6">
    <name type="scientific">Chromatocurvus halotolerans</name>
    <dbReference type="NCBI Taxonomy" id="1132028"/>
    <lineage>
        <taxon>Bacteria</taxon>
        <taxon>Pseudomonadati</taxon>
        <taxon>Pseudomonadota</taxon>
        <taxon>Gammaproteobacteria</taxon>
        <taxon>Cellvibrionales</taxon>
        <taxon>Halieaceae</taxon>
        <taxon>Chromatocurvus</taxon>
    </lineage>
</organism>
<dbReference type="EMBL" id="SLWX01000013">
    <property type="protein sequence ID" value="TCO74493.1"/>
    <property type="molecule type" value="Genomic_DNA"/>
</dbReference>
<dbReference type="InterPro" id="IPR011701">
    <property type="entry name" value="MFS"/>
</dbReference>
<dbReference type="Gene3D" id="1.20.1250.20">
    <property type="entry name" value="MFS general substrate transporter like domains"/>
    <property type="match status" value="1"/>
</dbReference>
<evidence type="ECO:0000256" key="3">
    <source>
        <dbReference type="ARBA" id="ARBA00023136"/>
    </source>
</evidence>
<evidence type="ECO:0000256" key="1">
    <source>
        <dbReference type="ARBA" id="ARBA00022692"/>
    </source>
</evidence>
<proteinExistence type="predicted"/>
<keyword evidence="1 4" id="KW-0812">Transmembrane</keyword>
<dbReference type="SUPFAM" id="SSF103473">
    <property type="entry name" value="MFS general substrate transporter"/>
    <property type="match status" value="1"/>
</dbReference>
<dbReference type="InterPro" id="IPR052524">
    <property type="entry name" value="MFS_Cyanate_Porter"/>
</dbReference>
<name>A0A4R2KLE9_9GAMM</name>
<feature type="transmembrane region" description="Helical" evidence="4">
    <location>
        <begin position="112"/>
        <end position="134"/>
    </location>
</feature>
<feature type="transmembrane region" description="Helical" evidence="4">
    <location>
        <begin position="344"/>
        <end position="366"/>
    </location>
</feature>
<feature type="transmembrane region" description="Helical" evidence="4">
    <location>
        <begin position="286"/>
        <end position="305"/>
    </location>
</feature>
<protein>
    <submittedName>
        <fullName evidence="5">CP family cyanate transporter-like MFS transporter</fullName>
    </submittedName>
</protein>
<dbReference type="PANTHER" id="PTHR23523">
    <property type="match status" value="1"/>
</dbReference>
<comment type="caution">
    <text evidence="5">The sequence shown here is derived from an EMBL/GenBank/DDBJ whole genome shotgun (WGS) entry which is preliminary data.</text>
</comment>
<dbReference type="Proteomes" id="UP000294980">
    <property type="component" value="Unassembled WGS sequence"/>
</dbReference>
<dbReference type="InterPro" id="IPR036259">
    <property type="entry name" value="MFS_trans_sf"/>
</dbReference>
<gene>
    <name evidence="5" type="ORF">EV688_11347</name>
</gene>
<dbReference type="AlphaFoldDB" id="A0A4R2KLE9"/>
<keyword evidence="6" id="KW-1185">Reference proteome</keyword>
<keyword evidence="2 4" id="KW-1133">Transmembrane helix</keyword>
<dbReference type="CDD" id="cd17339">
    <property type="entry name" value="MFS_NIMT_CynX_like"/>
    <property type="match status" value="1"/>
</dbReference>
<feature type="transmembrane region" description="Helical" evidence="4">
    <location>
        <begin position="58"/>
        <end position="77"/>
    </location>
</feature>
<dbReference type="OrthoDB" id="5317164at2"/>
<keyword evidence="3 4" id="KW-0472">Membrane</keyword>
<evidence type="ECO:0000313" key="6">
    <source>
        <dbReference type="Proteomes" id="UP000294980"/>
    </source>
</evidence>